<dbReference type="InterPro" id="IPR050903">
    <property type="entry name" value="Bact_Chemotaxis_MeTrfase"/>
</dbReference>
<evidence type="ECO:0000259" key="3">
    <source>
        <dbReference type="PROSITE" id="PS50111"/>
    </source>
</evidence>
<comment type="caution">
    <text evidence="6">The sequence shown here is derived from an EMBL/GenBank/DDBJ whole genome shotgun (WGS) entry which is preliminary data.</text>
</comment>
<dbReference type="CDD" id="cd00130">
    <property type="entry name" value="PAS"/>
    <property type="match status" value="3"/>
</dbReference>
<dbReference type="InterPro" id="IPR001610">
    <property type="entry name" value="PAC"/>
</dbReference>
<feature type="domain" description="PAS" evidence="4">
    <location>
        <begin position="5"/>
        <end position="52"/>
    </location>
</feature>
<dbReference type="InterPro" id="IPR004089">
    <property type="entry name" value="MCPsignal_dom"/>
</dbReference>
<dbReference type="SUPFAM" id="SSF58104">
    <property type="entry name" value="Methyl-accepting chemotaxis protein (MCP) signaling domain"/>
    <property type="match status" value="1"/>
</dbReference>
<dbReference type="SMART" id="SM00086">
    <property type="entry name" value="PAC"/>
    <property type="match status" value="3"/>
</dbReference>
<proteinExistence type="predicted"/>
<dbReference type="InterPro" id="IPR000014">
    <property type="entry name" value="PAS"/>
</dbReference>
<feature type="domain" description="PAC" evidence="5">
    <location>
        <begin position="81"/>
        <end position="133"/>
    </location>
</feature>
<accession>A0ABR6XGF0</accession>
<reference evidence="6 7" key="1">
    <citation type="submission" date="2020-08" db="EMBL/GenBank/DDBJ databases">
        <title>Novel species isolated from subtropical streams in China.</title>
        <authorList>
            <person name="Lu H."/>
        </authorList>
    </citation>
    <scope>NUCLEOTIDE SEQUENCE [LARGE SCALE GENOMIC DNA]</scope>
    <source>
        <strain evidence="6 7">CCTCC AB 2015119</strain>
    </source>
</reference>
<feature type="domain" description="PAC" evidence="5">
    <location>
        <begin position="325"/>
        <end position="377"/>
    </location>
</feature>
<dbReference type="RefSeq" id="WP_190479492.1">
    <property type="nucleotide sequence ID" value="NZ_JACOFT010000003.1"/>
</dbReference>
<gene>
    <name evidence="6" type="ORF">H8K26_11070</name>
</gene>
<dbReference type="PROSITE" id="PS50111">
    <property type="entry name" value="CHEMOTAXIS_TRANSDUC_2"/>
    <property type="match status" value="1"/>
</dbReference>
<keyword evidence="7" id="KW-1185">Reference proteome</keyword>
<dbReference type="Pfam" id="PF00015">
    <property type="entry name" value="MCPsignal"/>
    <property type="match status" value="1"/>
</dbReference>
<dbReference type="InterPro" id="IPR013655">
    <property type="entry name" value="PAS_fold_3"/>
</dbReference>
<dbReference type="Pfam" id="PF08447">
    <property type="entry name" value="PAS_3"/>
    <property type="match status" value="3"/>
</dbReference>
<dbReference type="PANTHER" id="PTHR24422">
    <property type="entry name" value="CHEMOTAXIS PROTEIN METHYLTRANSFERASE"/>
    <property type="match status" value="1"/>
</dbReference>
<dbReference type="PANTHER" id="PTHR24422:SF10">
    <property type="entry name" value="CHEMOTAXIS PROTEIN METHYLTRANSFERASE 2"/>
    <property type="match status" value="1"/>
</dbReference>
<evidence type="ECO:0000259" key="4">
    <source>
        <dbReference type="PROSITE" id="PS50112"/>
    </source>
</evidence>
<dbReference type="InterPro" id="IPR004090">
    <property type="entry name" value="Chemotax_Me-accpt_rcpt"/>
</dbReference>
<feature type="domain" description="PAS" evidence="4">
    <location>
        <begin position="144"/>
        <end position="174"/>
    </location>
</feature>
<evidence type="ECO:0000313" key="7">
    <source>
        <dbReference type="Proteomes" id="UP000637632"/>
    </source>
</evidence>
<dbReference type="Gene3D" id="1.10.287.950">
    <property type="entry name" value="Methyl-accepting chemotaxis protein"/>
    <property type="match status" value="1"/>
</dbReference>
<evidence type="ECO:0000256" key="1">
    <source>
        <dbReference type="PROSITE-ProRule" id="PRU00284"/>
    </source>
</evidence>
<dbReference type="CDD" id="cd11386">
    <property type="entry name" value="MCP_signal"/>
    <property type="match status" value="1"/>
</dbReference>
<name>A0ABR6XGF0_9BURK</name>
<dbReference type="SMART" id="SM00091">
    <property type="entry name" value="PAS"/>
    <property type="match status" value="3"/>
</dbReference>
<organism evidence="6 7">
    <name type="scientific">Undibacterium aquatile</name>
    <dbReference type="NCBI Taxonomy" id="1537398"/>
    <lineage>
        <taxon>Bacteria</taxon>
        <taxon>Pseudomonadati</taxon>
        <taxon>Pseudomonadota</taxon>
        <taxon>Betaproteobacteria</taxon>
        <taxon>Burkholderiales</taxon>
        <taxon>Oxalobacteraceae</taxon>
        <taxon>Undibacterium</taxon>
    </lineage>
</organism>
<feature type="domain" description="PAC" evidence="5">
    <location>
        <begin position="200"/>
        <end position="255"/>
    </location>
</feature>
<dbReference type="Proteomes" id="UP000637632">
    <property type="component" value="Unassembled WGS sequence"/>
</dbReference>
<feature type="domain" description="PAS" evidence="4">
    <location>
        <begin position="266"/>
        <end position="296"/>
    </location>
</feature>
<dbReference type="PRINTS" id="PR00260">
    <property type="entry name" value="CHEMTRNSDUCR"/>
</dbReference>
<feature type="region of interest" description="Disordered" evidence="2">
    <location>
        <begin position="400"/>
        <end position="419"/>
    </location>
</feature>
<dbReference type="PROSITE" id="PS50112">
    <property type="entry name" value="PAS"/>
    <property type="match status" value="3"/>
</dbReference>
<dbReference type="EMBL" id="JACOFT010000003">
    <property type="protein sequence ID" value="MBC3811985.1"/>
    <property type="molecule type" value="Genomic_DNA"/>
</dbReference>
<dbReference type="SUPFAM" id="SSF55785">
    <property type="entry name" value="PYP-like sensor domain (PAS domain)"/>
    <property type="match status" value="3"/>
</dbReference>
<evidence type="ECO:0000256" key="2">
    <source>
        <dbReference type="SAM" id="MobiDB-lite"/>
    </source>
</evidence>
<dbReference type="Gene3D" id="3.30.450.20">
    <property type="entry name" value="PAS domain"/>
    <property type="match status" value="3"/>
</dbReference>
<keyword evidence="1" id="KW-0807">Transducer</keyword>
<protein>
    <submittedName>
        <fullName evidence="6">PAS domain S-box protein</fullName>
    </submittedName>
</protein>
<dbReference type="PROSITE" id="PS50113">
    <property type="entry name" value="PAC"/>
    <property type="match status" value="3"/>
</dbReference>
<dbReference type="SMART" id="SM00283">
    <property type="entry name" value="MA"/>
    <property type="match status" value="1"/>
</dbReference>
<evidence type="ECO:0000313" key="6">
    <source>
        <dbReference type="EMBL" id="MBC3811985.1"/>
    </source>
</evidence>
<feature type="domain" description="Methyl-accepting transducer" evidence="3">
    <location>
        <begin position="376"/>
        <end position="564"/>
    </location>
</feature>
<dbReference type="InterPro" id="IPR000700">
    <property type="entry name" value="PAS-assoc_C"/>
</dbReference>
<dbReference type="InterPro" id="IPR035965">
    <property type="entry name" value="PAS-like_dom_sf"/>
</dbReference>
<sequence length="564" mass="63107">MNQSSISRQNALIEALNRVQAIIEFDLQGNILHANELFLSTMGYTRDEVVGQHHKIFCEPAYVNGIGYSQFWSKLAKGETYSGEFHRYGKDGKTVWLHASYNPIMGDDGKPARIVKFATDITAEKLRRANDEGKINAIDRAQAVVEFSLDGRVLAANQNFLQIFGYNIEQITGQHHRLFCTQDEARSVEYLNFWERLGRGEFDAGVYRRLDVHGKDVWIQASYNPVFDPDGKPYKIVKFATDITELRTRQAESEGKQNAISRSQAVIEFDLQGNILTANANFLRTFGFTEQEIIGQHHKIFCEAALVKSLEYRHFWADLADGQFKSGRYKRIGKHDAEVWIQATYNPILDLEGKPYKVVKYAVDITEQVDRENLISEKVESITRILDELSASIDSISKSSEHSNDLAQKTQQHAADGSGVLKRSQEAIQAIQKSSNDINEIINTIADIASQTNLLAFNAAIEAARAGEQGLGFSVVADEVRKLAEKSTLAAREIAKLITQTVTRVDEGGRLSEQVGDSFARILDSMNNTTQSIAAIYGATSEQADATRNVVNLLNELNQSTERL</sequence>
<dbReference type="NCBIfam" id="TIGR00229">
    <property type="entry name" value="sensory_box"/>
    <property type="match status" value="3"/>
</dbReference>
<evidence type="ECO:0000259" key="5">
    <source>
        <dbReference type="PROSITE" id="PS50113"/>
    </source>
</evidence>